<accession>A0A0P1BC99</accession>
<protein>
    <submittedName>
        <fullName evidence="2">Uncharacterized protein</fullName>
    </submittedName>
</protein>
<dbReference type="AlphaFoldDB" id="A0A0P1BC99"/>
<name>A0A0P1BC99_9BASI</name>
<evidence type="ECO:0000313" key="2">
    <source>
        <dbReference type="EMBL" id="CEH13142.1"/>
    </source>
</evidence>
<feature type="compositionally biased region" description="Polar residues" evidence="1">
    <location>
        <begin position="1"/>
        <end position="21"/>
    </location>
</feature>
<dbReference type="Proteomes" id="UP000054845">
    <property type="component" value="Unassembled WGS sequence"/>
</dbReference>
<dbReference type="EMBL" id="CCYA01000204">
    <property type="protein sequence ID" value="CEH13142.1"/>
    <property type="molecule type" value="Genomic_DNA"/>
</dbReference>
<feature type="region of interest" description="Disordered" evidence="1">
    <location>
        <begin position="1"/>
        <end position="37"/>
    </location>
</feature>
<organism evidence="2 3">
    <name type="scientific">Ceraceosorus bombacis</name>
    <dbReference type="NCBI Taxonomy" id="401625"/>
    <lineage>
        <taxon>Eukaryota</taxon>
        <taxon>Fungi</taxon>
        <taxon>Dikarya</taxon>
        <taxon>Basidiomycota</taxon>
        <taxon>Ustilaginomycotina</taxon>
        <taxon>Exobasidiomycetes</taxon>
        <taxon>Ceraceosorales</taxon>
        <taxon>Ceraceosoraceae</taxon>
        <taxon>Ceraceosorus</taxon>
    </lineage>
</organism>
<keyword evidence="3" id="KW-1185">Reference proteome</keyword>
<proteinExistence type="predicted"/>
<sequence>MSPGTTQTDGHTNNSLKSAQSSKKRTDETIFSRKSMNLEPGKYGRGCAATKVRGIAARALKRSATACQELQERLDYLKQEEVVDGLDFNEARLQLAESLLELRLSRSLRRALLDKRNPDYKAFLE</sequence>
<evidence type="ECO:0000256" key="1">
    <source>
        <dbReference type="SAM" id="MobiDB-lite"/>
    </source>
</evidence>
<evidence type="ECO:0000313" key="3">
    <source>
        <dbReference type="Proteomes" id="UP000054845"/>
    </source>
</evidence>
<reference evidence="2 3" key="1">
    <citation type="submission" date="2014-09" db="EMBL/GenBank/DDBJ databases">
        <authorList>
            <person name="Magalhaes I.L.F."/>
            <person name="Oliveira U."/>
            <person name="Santos F.R."/>
            <person name="Vidigal T.H.D.A."/>
            <person name="Brescovit A.D."/>
            <person name="Santos A.J."/>
        </authorList>
    </citation>
    <scope>NUCLEOTIDE SEQUENCE [LARGE SCALE GENOMIC DNA]</scope>
</reference>